<accession>M2PDY1</accession>
<protein>
    <submittedName>
        <fullName evidence="2">Uncharacterized protein</fullName>
    </submittedName>
</protein>
<evidence type="ECO:0000256" key="1">
    <source>
        <dbReference type="SAM" id="MobiDB-lite"/>
    </source>
</evidence>
<feature type="region of interest" description="Disordered" evidence="1">
    <location>
        <begin position="151"/>
        <end position="201"/>
    </location>
</feature>
<feature type="compositionally biased region" description="Polar residues" evidence="1">
    <location>
        <begin position="273"/>
        <end position="285"/>
    </location>
</feature>
<dbReference type="OrthoDB" id="3003645at2759"/>
<gene>
    <name evidence="2" type="ORF">CERSUDRAFT_117556</name>
</gene>
<keyword evidence="3" id="KW-1185">Reference proteome</keyword>
<dbReference type="EMBL" id="KB445804">
    <property type="protein sequence ID" value="EMD34049.1"/>
    <property type="molecule type" value="Genomic_DNA"/>
</dbReference>
<reference evidence="2 3" key="1">
    <citation type="journal article" date="2012" name="Proc. Natl. Acad. Sci. U.S.A.">
        <title>Comparative genomics of Ceriporiopsis subvermispora and Phanerochaete chrysosporium provide insight into selective ligninolysis.</title>
        <authorList>
            <person name="Fernandez-Fueyo E."/>
            <person name="Ruiz-Duenas F.J."/>
            <person name="Ferreira P."/>
            <person name="Floudas D."/>
            <person name="Hibbett D.S."/>
            <person name="Canessa P."/>
            <person name="Larrondo L.F."/>
            <person name="James T.Y."/>
            <person name="Seelenfreund D."/>
            <person name="Lobos S."/>
            <person name="Polanco R."/>
            <person name="Tello M."/>
            <person name="Honda Y."/>
            <person name="Watanabe T."/>
            <person name="Watanabe T."/>
            <person name="Ryu J.S."/>
            <person name="Kubicek C.P."/>
            <person name="Schmoll M."/>
            <person name="Gaskell J."/>
            <person name="Hammel K.E."/>
            <person name="St John F.J."/>
            <person name="Vanden Wymelenberg A."/>
            <person name="Sabat G."/>
            <person name="Splinter BonDurant S."/>
            <person name="Syed K."/>
            <person name="Yadav J.S."/>
            <person name="Doddapaneni H."/>
            <person name="Subramanian V."/>
            <person name="Lavin J.L."/>
            <person name="Oguiza J.A."/>
            <person name="Perez G."/>
            <person name="Pisabarro A.G."/>
            <person name="Ramirez L."/>
            <person name="Santoyo F."/>
            <person name="Master E."/>
            <person name="Coutinho P.M."/>
            <person name="Henrissat B."/>
            <person name="Lombard V."/>
            <person name="Magnuson J.K."/>
            <person name="Kuees U."/>
            <person name="Hori C."/>
            <person name="Igarashi K."/>
            <person name="Samejima M."/>
            <person name="Held B.W."/>
            <person name="Barry K.W."/>
            <person name="LaButti K.M."/>
            <person name="Lapidus A."/>
            <person name="Lindquist E.A."/>
            <person name="Lucas S.M."/>
            <person name="Riley R."/>
            <person name="Salamov A.A."/>
            <person name="Hoffmeister D."/>
            <person name="Schwenk D."/>
            <person name="Hadar Y."/>
            <person name="Yarden O."/>
            <person name="de Vries R.P."/>
            <person name="Wiebenga A."/>
            <person name="Stenlid J."/>
            <person name="Eastwood D."/>
            <person name="Grigoriev I.V."/>
            <person name="Berka R.M."/>
            <person name="Blanchette R.A."/>
            <person name="Kersten P."/>
            <person name="Martinez A.T."/>
            <person name="Vicuna R."/>
            <person name="Cullen D."/>
        </authorList>
    </citation>
    <scope>NUCLEOTIDE SEQUENCE [LARGE SCALE GENOMIC DNA]</scope>
    <source>
        <strain evidence="2 3">B</strain>
    </source>
</reference>
<feature type="compositionally biased region" description="Basic and acidic residues" evidence="1">
    <location>
        <begin position="237"/>
        <end position="256"/>
    </location>
</feature>
<feature type="region of interest" description="Disordered" evidence="1">
    <location>
        <begin position="58"/>
        <end position="78"/>
    </location>
</feature>
<dbReference type="HOGENOM" id="CLU_816359_0_0_1"/>
<evidence type="ECO:0000313" key="3">
    <source>
        <dbReference type="Proteomes" id="UP000016930"/>
    </source>
</evidence>
<sequence>MPTVPSTLSSCVHGVDADALPSLPANALHHPNLYGPTPDPDFDDLELVPVENGNAVTEAGAPPQAHNGPAFASSPVPVPERRSLPRMHLPNIALHSPSAIVGTPFDLSPRFEYPFSAAALSEPDVSLAASLAAPFAAFSVLPSSASLSALPAGAHTHTHRHPKLQSAPRHPPVPPGLASKRRKVNEMAPPIRPRSSSLDSVDVTTRTLGGVPIQISEVQEMKAALQRQQSDVTVVDQESKGKAKAEVDAEAEDKGGDGIPLTHPEEAGITFLGRTTRTASDTSVTDVDPAEDTSAAQLLLDDSNDYRPSSRSGAASPAPVDTLSSSTAERTRRIHDCVEA</sequence>
<organism evidence="2 3">
    <name type="scientific">Ceriporiopsis subvermispora (strain B)</name>
    <name type="common">White-rot fungus</name>
    <name type="synonym">Gelatoporia subvermispora</name>
    <dbReference type="NCBI Taxonomy" id="914234"/>
    <lineage>
        <taxon>Eukaryota</taxon>
        <taxon>Fungi</taxon>
        <taxon>Dikarya</taxon>
        <taxon>Basidiomycota</taxon>
        <taxon>Agaricomycotina</taxon>
        <taxon>Agaricomycetes</taxon>
        <taxon>Polyporales</taxon>
        <taxon>Gelatoporiaceae</taxon>
        <taxon>Gelatoporia</taxon>
    </lineage>
</organism>
<dbReference type="AlphaFoldDB" id="M2PDY1"/>
<feature type="region of interest" description="Disordered" evidence="1">
    <location>
        <begin position="227"/>
        <end position="340"/>
    </location>
</feature>
<feature type="compositionally biased region" description="Low complexity" evidence="1">
    <location>
        <begin position="307"/>
        <end position="319"/>
    </location>
</feature>
<dbReference type="Proteomes" id="UP000016930">
    <property type="component" value="Unassembled WGS sequence"/>
</dbReference>
<name>M2PDY1_CERS8</name>
<proteinExistence type="predicted"/>
<evidence type="ECO:0000313" key="2">
    <source>
        <dbReference type="EMBL" id="EMD34049.1"/>
    </source>
</evidence>
<feature type="compositionally biased region" description="Basic and acidic residues" evidence="1">
    <location>
        <begin position="329"/>
        <end position="340"/>
    </location>
</feature>